<keyword evidence="1" id="KW-0175">Coiled coil</keyword>
<feature type="region of interest" description="Disordered" evidence="2">
    <location>
        <begin position="111"/>
        <end position="143"/>
    </location>
</feature>
<dbReference type="AlphaFoldDB" id="H6NG84"/>
<dbReference type="InterPro" id="IPR007060">
    <property type="entry name" value="FtsL/DivIC"/>
</dbReference>
<protein>
    <submittedName>
        <fullName evidence="4">Cell division protein FtsL</fullName>
    </submittedName>
</protein>
<dbReference type="KEGG" id="pmq:PM3016_5515"/>
<dbReference type="HOGENOM" id="CLU_150009_0_0_9"/>
<accession>H6NG84</accession>
<evidence type="ECO:0000313" key="5">
    <source>
        <dbReference type="Proteomes" id="UP000007523"/>
    </source>
</evidence>
<dbReference type="GO" id="GO:0051301">
    <property type="term" value="P:cell division"/>
    <property type="evidence" value="ECO:0007669"/>
    <property type="project" value="UniProtKB-KW"/>
</dbReference>
<evidence type="ECO:0000256" key="1">
    <source>
        <dbReference type="SAM" id="Coils"/>
    </source>
</evidence>
<feature type="coiled-coil region" evidence="1">
    <location>
        <begin position="65"/>
        <end position="92"/>
    </location>
</feature>
<evidence type="ECO:0000256" key="2">
    <source>
        <dbReference type="SAM" id="MobiDB-lite"/>
    </source>
</evidence>
<dbReference type="Pfam" id="PF04977">
    <property type="entry name" value="DivIC"/>
    <property type="match status" value="1"/>
</dbReference>
<evidence type="ECO:0000313" key="4">
    <source>
        <dbReference type="EMBL" id="AFC32211.1"/>
    </source>
</evidence>
<reference evidence="4 5" key="1">
    <citation type="journal article" date="2012" name="J. Bacteriol.">
        <title>Complete Genome Sequence of Paenibacillus mucilaginosus 3016, a Bacterium Functional as Microbial Fertilizer.</title>
        <authorList>
            <person name="Ma M."/>
            <person name="Wang Z."/>
            <person name="Li L."/>
            <person name="Jiang X."/>
            <person name="Guan D."/>
            <person name="Cao F."/>
            <person name="Chen H."/>
            <person name="Wang X."/>
            <person name="Shen D."/>
            <person name="Du B."/>
            <person name="Li J."/>
        </authorList>
    </citation>
    <scope>NUCLEOTIDE SEQUENCE [LARGE SCALE GENOMIC DNA]</scope>
    <source>
        <strain evidence="4 5">3016</strain>
    </source>
</reference>
<keyword evidence="3" id="KW-0472">Membrane</keyword>
<name>H6NG84_9BACL</name>
<sequence>MPAYMHGNLATQQPQRPEKKVRIKETKKVVVRSKTLPVQEKLLYLFTVVVCVMVAGLIIWRYAQIYEMNQNILAMEQRIKQIEAQNVILKQQVDKLSDPLELEKQAKLLGLSFQDPQTPGTTDKSKKTETASAQPTKKTKDQP</sequence>
<keyword evidence="3" id="KW-0812">Transmembrane</keyword>
<feature type="transmembrane region" description="Helical" evidence="3">
    <location>
        <begin position="42"/>
        <end position="63"/>
    </location>
</feature>
<keyword evidence="5" id="KW-1185">Reference proteome</keyword>
<keyword evidence="4" id="KW-0132">Cell division</keyword>
<dbReference type="EMBL" id="CP003235">
    <property type="protein sequence ID" value="AFC32211.1"/>
    <property type="molecule type" value="Genomic_DNA"/>
</dbReference>
<keyword evidence="3" id="KW-1133">Transmembrane helix</keyword>
<gene>
    <name evidence="4" type="ORF">PM3016_5515</name>
</gene>
<dbReference type="STRING" id="1116391.PM3016_5515"/>
<dbReference type="Proteomes" id="UP000007523">
    <property type="component" value="Chromosome"/>
</dbReference>
<keyword evidence="4" id="KW-0131">Cell cycle</keyword>
<organism evidence="4 5">
    <name type="scientific">Paenibacillus mucilaginosus 3016</name>
    <dbReference type="NCBI Taxonomy" id="1116391"/>
    <lineage>
        <taxon>Bacteria</taxon>
        <taxon>Bacillati</taxon>
        <taxon>Bacillota</taxon>
        <taxon>Bacilli</taxon>
        <taxon>Bacillales</taxon>
        <taxon>Paenibacillaceae</taxon>
        <taxon>Paenibacillus</taxon>
    </lineage>
</organism>
<proteinExistence type="predicted"/>
<evidence type="ECO:0000256" key="3">
    <source>
        <dbReference type="SAM" id="Phobius"/>
    </source>
</evidence>
<dbReference type="RefSeq" id="WP_014371637.1">
    <property type="nucleotide sequence ID" value="NC_016935.1"/>
</dbReference>